<dbReference type="SUPFAM" id="SSF142984">
    <property type="entry name" value="Nqo1 middle domain-like"/>
    <property type="match status" value="1"/>
</dbReference>
<dbReference type="GO" id="GO:0008137">
    <property type="term" value="F:NADH dehydrogenase (ubiquinone) activity"/>
    <property type="evidence" value="ECO:0007669"/>
    <property type="project" value="InterPro"/>
</dbReference>
<dbReference type="EMBL" id="AP017928">
    <property type="protein sequence ID" value="BBA34477.1"/>
    <property type="molecule type" value="Genomic_DNA"/>
</dbReference>
<dbReference type="Proteomes" id="UP000266313">
    <property type="component" value="Chromosome"/>
</dbReference>
<dbReference type="PANTHER" id="PTHR43578">
    <property type="entry name" value="NADH-QUINONE OXIDOREDUCTASE SUBUNIT F"/>
    <property type="match status" value="1"/>
</dbReference>
<evidence type="ECO:0000256" key="7">
    <source>
        <dbReference type="ARBA" id="ARBA00032787"/>
    </source>
</evidence>
<feature type="domain" description="NADH-ubiquinone oxidoreductase 51kDa subunit iron-sulphur binding" evidence="8">
    <location>
        <begin position="61"/>
        <end position="106"/>
    </location>
</feature>
<comment type="cofactor">
    <cofactor evidence="1">
        <name>FMN</name>
        <dbReference type="ChEBI" id="CHEBI:58210"/>
    </cofactor>
</comment>
<evidence type="ECO:0000313" key="9">
    <source>
        <dbReference type="EMBL" id="BBA34477.1"/>
    </source>
</evidence>
<keyword evidence="4" id="KW-0408">Iron</keyword>
<dbReference type="Gene3D" id="3.10.20.600">
    <property type="match status" value="1"/>
</dbReference>
<evidence type="ECO:0000256" key="6">
    <source>
        <dbReference type="ARBA" id="ARBA00031578"/>
    </source>
</evidence>
<dbReference type="InterPro" id="IPR037207">
    <property type="entry name" value="Nuop51_4Fe4S-bd_sf"/>
</dbReference>
<organism evidence="9 10">
    <name type="scientific">Methylocaldum marinum</name>
    <dbReference type="NCBI Taxonomy" id="1432792"/>
    <lineage>
        <taxon>Bacteria</taxon>
        <taxon>Pseudomonadati</taxon>
        <taxon>Pseudomonadota</taxon>
        <taxon>Gammaproteobacteria</taxon>
        <taxon>Methylococcales</taxon>
        <taxon>Methylococcaceae</taxon>
        <taxon>Methylocaldum</taxon>
    </lineage>
</organism>
<name>A0A250KSA2_9GAMM</name>
<keyword evidence="5" id="KW-0411">Iron-sulfur</keyword>
<dbReference type="PANTHER" id="PTHR43578:SF3">
    <property type="entry name" value="NADH-QUINONE OXIDOREDUCTASE SUBUNIT F"/>
    <property type="match status" value="1"/>
</dbReference>
<dbReference type="Gene3D" id="1.20.1440.230">
    <property type="entry name" value="NADH-ubiquinone oxidoreductase 51kDa subunit, iron-sulphur binding domain"/>
    <property type="match status" value="1"/>
</dbReference>
<protein>
    <recommendedName>
        <fullName evidence="2">NADH-quinone oxidoreductase subunit F</fullName>
    </recommendedName>
    <alternativeName>
        <fullName evidence="6">NADH dehydrogenase I subunit F</fullName>
    </alternativeName>
    <alternativeName>
        <fullName evidence="7">NDH-1 subunit F</fullName>
    </alternativeName>
</protein>
<evidence type="ECO:0000256" key="3">
    <source>
        <dbReference type="ARBA" id="ARBA00022723"/>
    </source>
</evidence>
<dbReference type="InterPro" id="IPR001949">
    <property type="entry name" value="NADH-UbQ_OxRdtase_51kDa_CS"/>
</dbReference>
<evidence type="ECO:0000259" key="8">
    <source>
        <dbReference type="SMART" id="SM00928"/>
    </source>
</evidence>
<gene>
    <name evidence="9" type="ORF">sS8_2525</name>
</gene>
<evidence type="ECO:0000313" key="10">
    <source>
        <dbReference type="Proteomes" id="UP000266313"/>
    </source>
</evidence>
<dbReference type="InterPro" id="IPR019575">
    <property type="entry name" value="Nuop51_4Fe4S-bd"/>
</dbReference>
<evidence type="ECO:0000256" key="4">
    <source>
        <dbReference type="ARBA" id="ARBA00023004"/>
    </source>
</evidence>
<accession>A0A250KSA2</accession>
<dbReference type="AlphaFoldDB" id="A0A250KSA2"/>
<evidence type="ECO:0000256" key="1">
    <source>
        <dbReference type="ARBA" id="ARBA00001917"/>
    </source>
</evidence>
<proteinExistence type="predicted"/>
<dbReference type="KEGG" id="mmai:sS8_2525"/>
<keyword evidence="3" id="KW-0479">Metal-binding</keyword>
<dbReference type="GO" id="GO:0051539">
    <property type="term" value="F:4 iron, 4 sulfur cluster binding"/>
    <property type="evidence" value="ECO:0007669"/>
    <property type="project" value="InterPro"/>
</dbReference>
<dbReference type="SMART" id="SM00928">
    <property type="entry name" value="NADH_4Fe-4S"/>
    <property type="match status" value="1"/>
</dbReference>
<reference evidence="9 10" key="1">
    <citation type="submission" date="2016-12" db="EMBL/GenBank/DDBJ databases">
        <title>Genome sequencing of Methylocaldum marinum.</title>
        <authorList>
            <person name="Takeuchi M."/>
            <person name="Kamagata Y."/>
            <person name="Hiraoka S."/>
            <person name="Oshima K."/>
            <person name="Hattori M."/>
            <person name="Iwasaki W."/>
        </authorList>
    </citation>
    <scope>NUCLEOTIDE SEQUENCE [LARGE SCALE GENOMIC DNA]</scope>
    <source>
        <strain evidence="9 10">S8</strain>
    </source>
</reference>
<evidence type="ECO:0000256" key="2">
    <source>
        <dbReference type="ARBA" id="ARBA00019901"/>
    </source>
</evidence>
<dbReference type="Pfam" id="PF10589">
    <property type="entry name" value="NADH_4Fe-4S"/>
    <property type="match status" value="1"/>
</dbReference>
<dbReference type="GO" id="GO:0010181">
    <property type="term" value="F:FMN binding"/>
    <property type="evidence" value="ECO:0007669"/>
    <property type="project" value="InterPro"/>
</dbReference>
<evidence type="ECO:0000256" key="5">
    <source>
        <dbReference type="ARBA" id="ARBA00023014"/>
    </source>
</evidence>
<sequence>MFCGGMLPGHEFYGYFPGGASGGILPASMGDIPLDFDTLNPYGCFIGSAAVIILSNQDSAKAMALNAMRFFEEESCGQCTPCRVGTGKAAKLMEKDRWDKLLLDDIAKVMTDASICGLGQAAPNPLQCVFKYFPQELEK</sequence>
<dbReference type="PROSITE" id="PS00645">
    <property type="entry name" value="COMPLEX1_51K_2"/>
    <property type="match status" value="1"/>
</dbReference>
<dbReference type="SUPFAM" id="SSF140490">
    <property type="entry name" value="Nqo1C-terminal domain-like"/>
    <property type="match status" value="1"/>
</dbReference>
<dbReference type="GO" id="GO:0046872">
    <property type="term" value="F:metal ion binding"/>
    <property type="evidence" value="ECO:0007669"/>
    <property type="project" value="UniProtKB-KW"/>
</dbReference>
<keyword evidence="10" id="KW-1185">Reference proteome</keyword>